<dbReference type="GO" id="GO:0070181">
    <property type="term" value="F:small ribosomal subunit rRNA binding"/>
    <property type="evidence" value="ECO:0007669"/>
    <property type="project" value="TreeGrafter"/>
</dbReference>
<evidence type="ECO:0000256" key="6">
    <source>
        <dbReference type="ARBA" id="ARBA00023274"/>
    </source>
</evidence>
<dbReference type="Gene3D" id="1.20.58.110">
    <property type="entry name" value="Ribosomal protein S20"/>
    <property type="match status" value="1"/>
</dbReference>
<dbReference type="AlphaFoldDB" id="A0A382Q2G3"/>
<gene>
    <name evidence="8" type="ORF">METZ01_LOCUS331275</name>
</gene>
<keyword evidence="3" id="KW-0699">rRNA-binding</keyword>
<evidence type="ECO:0000256" key="2">
    <source>
        <dbReference type="ARBA" id="ARBA00007634"/>
    </source>
</evidence>
<dbReference type="SUPFAM" id="SSF46992">
    <property type="entry name" value="Ribosomal protein S20"/>
    <property type="match status" value="1"/>
</dbReference>
<reference evidence="8" key="1">
    <citation type="submission" date="2018-05" db="EMBL/GenBank/DDBJ databases">
        <authorList>
            <person name="Lanie J.A."/>
            <person name="Ng W.-L."/>
            <person name="Kazmierczak K.M."/>
            <person name="Andrzejewski T.M."/>
            <person name="Davidsen T.M."/>
            <person name="Wayne K.J."/>
            <person name="Tettelin H."/>
            <person name="Glass J.I."/>
            <person name="Rusch D."/>
            <person name="Podicherti R."/>
            <person name="Tsui H.-C.T."/>
            <person name="Winkler M.E."/>
        </authorList>
    </citation>
    <scope>NUCLEOTIDE SEQUENCE</scope>
</reference>
<dbReference type="FunFam" id="1.20.58.110:FF:000001">
    <property type="entry name" value="30S ribosomal protein S20"/>
    <property type="match status" value="1"/>
</dbReference>
<protein>
    <recommendedName>
        <fullName evidence="9">30S ribosomal protein S20</fullName>
    </recommendedName>
</protein>
<evidence type="ECO:0000256" key="3">
    <source>
        <dbReference type="ARBA" id="ARBA00022730"/>
    </source>
</evidence>
<keyword evidence="5" id="KW-0689">Ribosomal protein</keyword>
<keyword evidence="6" id="KW-0687">Ribonucleoprotein</keyword>
<dbReference type="InterPro" id="IPR036510">
    <property type="entry name" value="Ribosomal_bS20_sf"/>
</dbReference>
<evidence type="ECO:0000256" key="4">
    <source>
        <dbReference type="ARBA" id="ARBA00022884"/>
    </source>
</evidence>
<evidence type="ECO:0000256" key="1">
    <source>
        <dbReference type="ARBA" id="ARBA00003134"/>
    </source>
</evidence>
<feature type="compositionally biased region" description="Polar residues" evidence="7">
    <location>
        <begin position="1"/>
        <end position="11"/>
    </location>
</feature>
<evidence type="ECO:0000256" key="5">
    <source>
        <dbReference type="ARBA" id="ARBA00022980"/>
    </source>
</evidence>
<dbReference type="PANTHER" id="PTHR33398">
    <property type="entry name" value="30S RIBOSOMAL PROTEIN S20"/>
    <property type="match status" value="1"/>
</dbReference>
<proteinExistence type="inferred from homology"/>
<dbReference type="GO" id="GO:0003735">
    <property type="term" value="F:structural constituent of ribosome"/>
    <property type="evidence" value="ECO:0007669"/>
    <property type="project" value="InterPro"/>
</dbReference>
<comment type="similarity">
    <text evidence="2">Belongs to the bacterial ribosomal protein bS20 family.</text>
</comment>
<sequence length="92" mass="10399">MEKNTLANTAQARKRVRQSEKARTRNAAQKSNFRTSIKKVLKSLSDKNKDQSNANFKEAMSIMDKLVIKGLIHKNKAARQKSSLNKKIQGLS</sequence>
<name>A0A382Q2G3_9ZZZZ</name>
<feature type="region of interest" description="Disordered" evidence="7">
    <location>
        <begin position="1"/>
        <end position="34"/>
    </location>
</feature>
<organism evidence="8">
    <name type="scientific">marine metagenome</name>
    <dbReference type="NCBI Taxonomy" id="408172"/>
    <lineage>
        <taxon>unclassified sequences</taxon>
        <taxon>metagenomes</taxon>
        <taxon>ecological metagenomes</taxon>
    </lineage>
</organism>
<dbReference type="GO" id="GO:0015935">
    <property type="term" value="C:small ribosomal subunit"/>
    <property type="evidence" value="ECO:0007669"/>
    <property type="project" value="TreeGrafter"/>
</dbReference>
<dbReference type="NCBIfam" id="TIGR00029">
    <property type="entry name" value="S20"/>
    <property type="match status" value="1"/>
</dbReference>
<evidence type="ECO:0000256" key="7">
    <source>
        <dbReference type="SAM" id="MobiDB-lite"/>
    </source>
</evidence>
<dbReference type="InterPro" id="IPR002583">
    <property type="entry name" value="Ribosomal_bS20"/>
</dbReference>
<evidence type="ECO:0000313" key="8">
    <source>
        <dbReference type="EMBL" id="SVC78421.1"/>
    </source>
</evidence>
<dbReference type="PANTHER" id="PTHR33398:SF1">
    <property type="entry name" value="SMALL RIBOSOMAL SUBUNIT PROTEIN BS20C"/>
    <property type="match status" value="1"/>
</dbReference>
<dbReference type="GO" id="GO:0005829">
    <property type="term" value="C:cytosol"/>
    <property type="evidence" value="ECO:0007669"/>
    <property type="project" value="TreeGrafter"/>
</dbReference>
<keyword evidence="4" id="KW-0694">RNA-binding</keyword>
<dbReference type="EMBL" id="UINC01110721">
    <property type="protein sequence ID" value="SVC78421.1"/>
    <property type="molecule type" value="Genomic_DNA"/>
</dbReference>
<dbReference type="HAMAP" id="MF_00500">
    <property type="entry name" value="Ribosomal_bS20"/>
    <property type="match status" value="1"/>
</dbReference>
<dbReference type="Pfam" id="PF01649">
    <property type="entry name" value="Ribosomal_S20p"/>
    <property type="match status" value="1"/>
</dbReference>
<accession>A0A382Q2G3</accession>
<comment type="function">
    <text evidence="1">Binds directly to 16S ribosomal RNA.</text>
</comment>
<evidence type="ECO:0008006" key="9">
    <source>
        <dbReference type="Google" id="ProtNLM"/>
    </source>
</evidence>
<dbReference type="GO" id="GO:0006412">
    <property type="term" value="P:translation"/>
    <property type="evidence" value="ECO:0007669"/>
    <property type="project" value="InterPro"/>
</dbReference>